<keyword evidence="12" id="KW-1185">Reference proteome</keyword>
<feature type="transmembrane region" description="Helical" evidence="8">
    <location>
        <begin position="229"/>
        <end position="245"/>
    </location>
</feature>
<protein>
    <submittedName>
        <fullName evidence="11">Probable long-chain-alcohol O-fatty-acyltransferase</fullName>
    </submittedName>
</protein>
<evidence type="ECO:0000256" key="5">
    <source>
        <dbReference type="ARBA" id="ARBA00022692"/>
    </source>
</evidence>
<name>A0A9N8ESY0_9STRA</name>
<dbReference type="EMBL" id="CAICTM010002010">
    <property type="protein sequence ID" value="CAB9527527.1"/>
    <property type="molecule type" value="Genomic_DNA"/>
</dbReference>
<comment type="similarity">
    <text evidence="3">Belongs to the wax synthase family.</text>
</comment>
<dbReference type="InterPro" id="IPR032805">
    <property type="entry name" value="Wax_synthase_dom"/>
</dbReference>
<evidence type="ECO:0000256" key="4">
    <source>
        <dbReference type="ARBA" id="ARBA00022679"/>
    </source>
</evidence>
<dbReference type="Pfam" id="PF13813">
    <property type="entry name" value="MBOAT_2"/>
    <property type="match status" value="1"/>
</dbReference>
<evidence type="ECO:0000256" key="9">
    <source>
        <dbReference type="SAM" id="SignalP"/>
    </source>
</evidence>
<evidence type="ECO:0000256" key="2">
    <source>
        <dbReference type="ARBA" id="ARBA00005179"/>
    </source>
</evidence>
<comment type="caution">
    <text evidence="11">The sequence shown here is derived from an EMBL/GenBank/DDBJ whole genome shotgun (WGS) entry which is preliminary data.</text>
</comment>
<dbReference type="OrthoDB" id="42845at2759"/>
<dbReference type="GO" id="GO:0016020">
    <property type="term" value="C:membrane"/>
    <property type="evidence" value="ECO:0007669"/>
    <property type="project" value="UniProtKB-SubCell"/>
</dbReference>
<feature type="signal peptide" evidence="9">
    <location>
        <begin position="1"/>
        <end position="19"/>
    </location>
</feature>
<evidence type="ECO:0000313" key="11">
    <source>
        <dbReference type="EMBL" id="CAB9527527.1"/>
    </source>
</evidence>
<dbReference type="Proteomes" id="UP001153069">
    <property type="component" value="Unassembled WGS sequence"/>
</dbReference>
<feature type="chain" id="PRO_5040197192" evidence="9">
    <location>
        <begin position="20"/>
        <end position="311"/>
    </location>
</feature>
<reference evidence="11" key="1">
    <citation type="submission" date="2020-06" db="EMBL/GenBank/DDBJ databases">
        <authorList>
            <consortium name="Plant Systems Biology data submission"/>
        </authorList>
    </citation>
    <scope>NUCLEOTIDE SEQUENCE</scope>
    <source>
        <strain evidence="11">D6</strain>
    </source>
</reference>
<sequence length="311" mass="34821">MLMGQAGSMFVVFFRTLMAIHGTMPPYVERSWKNFVLFFVAPVQFKFDPKTGDVLPSSSEDFRSVLFKTAKGMALLCVLLGLLIHHSYELFPSPEAKTLFDLFRWSHLLSHLLNNYAMASLTGMGLASGSLVVGTIIQGLTGTTVIELTNSPMTQSTSVSDFWSRRWNSLVHLVLKGGVYVPMRKNGFPASVAAFVTFAASGIFHEYVLTALAMKARVLEDDSFYTPKYGYHLAFFAWNGLAIMMEHAVSDHPFVRWMKNNLPRPVITTLVICTVLPVGHWFTDEYVRIGFFDEIALGLPVMVWIPASQNE</sequence>
<keyword evidence="7 8" id="KW-0472">Membrane</keyword>
<keyword evidence="5 8" id="KW-0812">Transmembrane</keyword>
<organism evidence="11 12">
    <name type="scientific">Seminavis robusta</name>
    <dbReference type="NCBI Taxonomy" id="568900"/>
    <lineage>
        <taxon>Eukaryota</taxon>
        <taxon>Sar</taxon>
        <taxon>Stramenopiles</taxon>
        <taxon>Ochrophyta</taxon>
        <taxon>Bacillariophyta</taxon>
        <taxon>Bacillariophyceae</taxon>
        <taxon>Bacillariophycidae</taxon>
        <taxon>Naviculales</taxon>
        <taxon>Naviculaceae</taxon>
        <taxon>Seminavis</taxon>
    </lineage>
</organism>
<evidence type="ECO:0000256" key="6">
    <source>
        <dbReference type="ARBA" id="ARBA00022989"/>
    </source>
</evidence>
<dbReference type="GO" id="GO:0008374">
    <property type="term" value="F:O-acyltransferase activity"/>
    <property type="evidence" value="ECO:0007669"/>
    <property type="project" value="InterPro"/>
</dbReference>
<evidence type="ECO:0000256" key="8">
    <source>
        <dbReference type="SAM" id="Phobius"/>
    </source>
</evidence>
<dbReference type="GO" id="GO:0006629">
    <property type="term" value="P:lipid metabolic process"/>
    <property type="evidence" value="ECO:0007669"/>
    <property type="project" value="InterPro"/>
</dbReference>
<keyword evidence="9" id="KW-0732">Signal</keyword>
<feature type="transmembrane region" description="Helical" evidence="8">
    <location>
        <begin position="266"/>
        <end position="283"/>
    </location>
</feature>
<dbReference type="PANTHER" id="PTHR31595:SF57">
    <property type="entry name" value="OS04G0481900 PROTEIN"/>
    <property type="match status" value="1"/>
</dbReference>
<dbReference type="InterPro" id="IPR044851">
    <property type="entry name" value="Wax_synthase"/>
</dbReference>
<keyword evidence="4" id="KW-0808">Transferase</keyword>
<feature type="transmembrane region" description="Helical" evidence="8">
    <location>
        <begin position="190"/>
        <end position="209"/>
    </location>
</feature>
<gene>
    <name evidence="11" type="ORF">SEMRO_2012_G310940.1</name>
</gene>
<accession>A0A9N8ESY0</accession>
<dbReference type="PANTHER" id="PTHR31595">
    <property type="entry name" value="LONG-CHAIN-ALCOHOL O-FATTY-ACYLTRANSFERASE 3-RELATED"/>
    <property type="match status" value="1"/>
</dbReference>
<comment type="pathway">
    <text evidence="2">Secondary metabolite biosynthesis.</text>
</comment>
<dbReference type="AlphaFoldDB" id="A0A9N8ESY0"/>
<evidence type="ECO:0000256" key="3">
    <source>
        <dbReference type="ARBA" id="ARBA00007282"/>
    </source>
</evidence>
<evidence type="ECO:0000313" key="12">
    <source>
        <dbReference type="Proteomes" id="UP001153069"/>
    </source>
</evidence>
<feature type="domain" description="Wax synthase" evidence="10">
    <location>
        <begin position="152"/>
        <end position="214"/>
    </location>
</feature>
<evidence type="ECO:0000256" key="1">
    <source>
        <dbReference type="ARBA" id="ARBA00004141"/>
    </source>
</evidence>
<comment type="subcellular location">
    <subcellularLocation>
        <location evidence="1">Membrane</location>
        <topology evidence="1">Multi-pass membrane protein</topology>
    </subcellularLocation>
</comment>
<proteinExistence type="inferred from homology"/>
<evidence type="ECO:0000256" key="7">
    <source>
        <dbReference type="ARBA" id="ARBA00023136"/>
    </source>
</evidence>
<evidence type="ECO:0000259" key="10">
    <source>
        <dbReference type="Pfam" id="PF13813"/>
    </source>
</evidence>
<keyword evidence="6 8" id="KW-1133">Transmembrane helix</keyword>